<feature type="region of interest" description="Disordered" evidence="1">
    <location>
        <begin position="283"/>
        <end position="313"/>
    </location>
</feature>
<reference evidence="3 4" key="1">
    <citation type="journal article" date="2017" name="Nat. Ecol. Evol.">
        <title>Scallop genome provides insights into evolution of bilaterian karyotype and development.</title>
        <authorList>
            <person name="Wang S."/>
            <person name="Zhang J."/>
            <person name="Jiao W."/>
            <person name="Li J."/>
            <person name="Xun X."/>
            <person name="Sun Y."/>
            <person name="Guo X."/>
            <person name="Huan P."/>
            <person name="Dong B."/>
            <person name="Zhang L."/>
            <person name="Hu X."/>
            <person name="Sun X."/>
            <person name="Wang J."/>
            <person name="Zhao C."/>
            <person name="Wang Y."/>
            <person name="Wang D."/>
            <person name="Huang X."/>
            <person name="Wang R."/>
            <person name="Lv J."/>
            <person name="Li Y."/>
            <person name="Zhang Z."/>
            <person name="Liu B."/>
            <person name="Lu W."/>
            <person name="Hui Y."/>
            <person name="Liang J."/>
            <person name="Zhou Z."/>
            <person name="Hou R."/>
            <person name="Li X."/>
            <person name="Liu Y."/>
            <person name="Li H."/>
            <person name="Ning X."/>
            <person name="Lin Y."/>
            <person name="Zhao L."/>
            <person name="Xing Q."/>
            <person name="Dou J."/>
            <person name="Li Y."/>
            <person name="Mao J."/>
            <person name="Guo H."/>
            <person name="Dou H."/>
            <person name="Li T."/>
            <person name="Mu C."/>
            <person name="Jiang W."/>
            <person name="Fu Q."/>
            <person name="Fu X."/>
            <person name="Miao Y."/>
            <person name="Liu J."/>
            <person name="Yu Q."/>
            <person name="Li R."/>
            <person name="Liao H."/>
            <person name="Li X."/>
            <person name="Kong Y."/>
            <person name="Jiang Z."/>
            <person name="Chourrout D."/>
            <person name="Li R."/>
            <person name="Bao Z."/>
        </authorList>
    </citation>
    <scope>NUCLEOTIDE SEQUENCE [LARGE SCALE GENOMIC DNA]</scope>
    <source>
        <strain evidence="3 4">PY_sf001</strain>
    </source>
</reference>
<keyword evidence="2" id="KW-0732">Signal</keyword>
<dbReference type="Proteomes" id="UP000242188">
    <property type="component" value="Unassembled WGS sequence"/>
</dbReference>
<comment type="caution">
    <text evidence="3">The sequence shown here is derived from an EMBL/GenBank/DDBJ whole genome shotgun (WGS) entry which is preliminary data.</text>
</comment>
<feature type="compositionally biased region" description="Basic and acidic residues" evidence="1">
    <location>
        <begin position="293"/>
        <end position="306"/>
    </location>
</feature>
<accession>A0A210QUK1</accession>
<dbReference type="EMBL" id="NEDP02001809">
    <property type="protein sequence ID" value="OWF52415.1"/>
    <property type="molecule type" value="Genomic_DNA"/>
</dbReference>
<evidence type="ECO:0000313" key="3">
    <source>
        <dbReference type="EMBL" id="OWF52415.1"/>
    </source>
</evidence>
<evidence type="ECO:0000313" key="4">
    <source>
        <dbReference type="Proteomes" id="UP000242188"/>
    </source>
</evidence>
<organism evidence="3 4">
    <name type="scientific">Mizuhopecten yessoensis</name>
    <name type="common">Japanese scallop</name>
    <name type="synonym">Patinopecten yessoensis</name>
    <dbReference type="NCBI Taxonomy" id="6573"/>
    <lineage>
        <taxon>Eukaryota</taxon>
        <taxon>Metazoa</taxon>
        <taxon>Spiralia</taxon>
        <taxon>Lophotrochozoa</taxon>
        <taxon>Mollusca</taxon>
        <taxon>Bivalvia</taxon>
        <taxon>Autobranchia</taxon>
        <taxon>Pteriomorphia</taxon>
        <taxon>Pectinida</taxon>
        <taxon>Pectinoidea</taxon>
        <taxon>Pectinidae</taxon>
        <taxon>Mizuhopecten</taxon>
    </lineage>
</organism>
<evidence type="ECO:0000256" key="1">
    <source>
        <dbReference type="SAM" id="MobiDB-lite"/>
    </source>
</evidence>
<sequence>MKMTDRTIGLKIIIVAMVLLQSATSDVKNESVMKEGADPNMVLLQSATSELKSESLMKEGADPNMYGSDRKLALGCLRFGYIFTFNIVQRTCYKIKAIFQTEYLDGILSYGHLEDIKLKYQTHQTHQQIPMASCCGTDNSQLVRILKMIVQENKRILGGMRMPPLLQENEDIKLKYQTHQTHQQIPMASCCGTDNSQLVRILKMIVQENKRILGGMRMPPLLQENEVTRNCYKIRATCQVDNICTELTQTYFVKRSLRGYQTQVPNTPNTSTDSNGILLRNRQQSISQNSEDDCSREQKDTWRNEDAAFATGE</sequence>
<feature type="chain" id="PRO_5012148725" evidence="2">
    <location>
        <begin position="26"/>
        <end position="313"/>
    </location>
</feature>
<protein>
    <submittedName>
        <fullName evidence="3">Uncharacterized protein</fullName>
    </submittedName>
</protein>
<feature type="signal peptide" evidence="2">
    <location>
        <begin position="1"/>
        <end position="25"/>
    </location>
</feature>
<keyword evidence="4" id="KW-1185">Reference proteome</keyword>
<evidence type="ECO:0000256" key="2">
    <source>
        <dbReference type="SAM" id="SignalP"/>
    </source>
</evidence>
<dbReference type="AlphaFoldDB" id="A0A210QUK1"/>
<proteinExistence type="predicted"/>
<name>A0A210QUK1_MIZYE</name>
<gene>
    <name evidence="3" type="ORF">KP79_PYT22152</name>
</gene>